<name>A0A0F3NA30_ANAPH</name>
<sequence length="50" mass="5858">MGLESILKSLDIKCLSLSLWDTQERNSSLEFKIEYACFGAQNHIRYFNPF</sequence>
<proteinExistence type="predicted"/>
<evidence type="ECO:0000313" key="2">
    <source>
        <dbReference type="Proteomes" id="UP000033441"/>
    </source>
</evidence>
<protein>
    <submittedName>
        <fullName evidence="1">Uncharacterized protein</fullName>
    </submittedName>
</protein>
<dbReference type="PATRIC" id="fig|1359152.3.peg.119"/>
<evidence type="ECO:0000313" key="1">
    <source>
        <dbReference type="EMBL" id="KJV64571.1"/>
    </source>
</evidence>
<gene>
    <name evidence="1" type="ORF">APHMUC_0115</name>
</gene>
<dbReference type="Proteomes" id="UP000033441">
    <property type="component" value="Unassembled WGS sequence"/>
</dbReference>
<dbReference type="AlphaFoldDB" id="A0A0F3NA30"/>
<accession>A0A0F3NA30</accession>
<reference evidence="1 2" key="1">
    <citation type="submission" date="2015-02" db="EMBL/GenBank/DDBJ databases">
        <title>Genome Sequencing of Rickettsiales.</title>
        <authorList>
            <person name="Daugherty S.C."/>
            <person name="Su Q."/>
            <person name="Abolude K."/>
            <person name="Beier-Sexton M."/>
            <person name="Carlyon J.A."/>
            <person name="Carter R."/>
            <person name="Day N.P."/>
            <person name="Dumler S.J."/>
            <person name="Dyachenko V."/>
            <person name="Godinez A."/>
            <person name="Kurtti T.J."/>
            <person name="Lichay M."/>
            <person name="Mullins K.E."/>
            <person name="Ott S."/>
            <person name="Pappas-Brown V."/>
            <person name="Paris D.H."/>
            <person name="Patel P."/>
            <person name="Richards A.L."/>
            <person name="Sadzewicz L."/>
            <person name="Sears K."/>
            <person name="Seidman D."/>
            <person name="Sengamalay N."/>
            <person name="Stenos J."/>
            <person name="Tallon L.J."/>
            <person name="Vincent G."/>
            <person name="Fraser C.M."/>
            <person name="Munderloh U."/>
            <person name="Dunning-Hotopp J.C."/>
        </authorList>
    </citation>
    <scope>NUCLEOTIDE SEQUENCE [LARGE SCALE GENOMIC DNA]</scope>
    <source>
        <strain evidence="1 2">ApMUC09</strain>
    </source>
</reference>
<comment type="caution">
    <text evidence="1">The sequence shown here is derived from an EMBL/GenBank/DDBJ whole genome shotgun (WGS) entry which is preliminary data.</text>
</comment>
<organism evidence="1 2">
    <name type="scientific">Anaplasma phagocytophilum str. ApMUC09</name>
    <dbReference type="NCBI Taxonomy" id="1359152"/>
    <lineage>
        <taxon>Bacteria</taxon>
        <taxon>Pseudomonadati</taxon>
        <taxon>Pseudomonadota</taxon>
        <taxon>Alphaproteobacteria</taxon>
        <taxon>Rickettsiales</taxon>
        <taxon>Anaplasmataceae</taxon>
        <taxon>Anaplasma</taxon>
        <taxon>phagocytophilum group</taxon>
    </lineage>
</organism>
<dbReference type="EMBL" id="LANV01000001">
    <property type="protein sequence ID" value="KJV64571.1"/>
    <property type="molecule type" value="Genomic_DNA"/>
</dbReference>